<dbReference type="PATRIC" id="fig|1423769.4.peg.1618"/>
<keyword evidence="3" id="KW-0472">Membrane</keyword>
<sequence>MARRRKPRRKKTHRIKLPALIWLIILAMGLSIGVVGCQLIAQRSADVDTVAQHSDDTAQKQAFIDNLAPYAQELQQVYGVMPSITLAQAILESDWGNSTLASKYHNLFGIKAGSGGVVLTTQEYLNGKWHTVNGRFAVYASDQESMKAHALLFVNGTQWNAKQYAEVLAATTYQQAATALKTDGYATDPDYPSKLVKLIQEWKLDQYDQ</sequence>
<keyword evidence="3" id="KW-1133">Transmembrane helix</keyword>
<protein>
    <submittedName>
        <fullName evidence="5">Mannosyl-glycoprotein endo-beta-N-acetylglucosamidase</fullName>
    </submittedName>
</protein>
<keyword evidence="6" id="KW-1185">Reference proteome</keyword>
<dbReference type="InterPro" id="IPR051056">
    <property type="entry name" value="Glycosyl_Hydrolase_73"/>
</dbReference>
<evidence type="ECO:0000256" key="1">
    <source>
        <dbReference type="ARBA" id="ARBA00010266"/>
    </source>
</evidence>
<dbReference type="PANTHER" id="PTHR33308">
    <property type="entry name" value="PEPTIDOGLYCAN HYDROLASE FLGJ"/>
    <property type="match status" value="1"/>
</dbReference>
<proteinExistence type="inferred from homology"/>
<dbReference type="Pfam" id="PF01832">
    <property type="entry name" value="Glucosaminidase"/>
    <property type="match status" value="1"/>
</dbReference>
<evidence type="ECO:0000313" key="5">
    <source>
        <dbReference type="EMBL" id="KRL43814.1"/>
    </source>
</evidence>
<dbReference type="AlphaFoldDB" id="A0A0R1QG41"/>
<keyword evidence="3" id="KW-0812">Transmembrane</keyword>
<gene>
    <name evidence="5" type="ORF">FD01_GL001508</name>
</gene>
<dbReference type="PRINTS" id="PR01002">
    <property type="entry name" value="FLGFLGJ"/>
</dbReference>
<name>A0A0R1QG41_9LACO</name>
<dbReference type="SMART" id="SM00047">
    <property type="entry name" value="LYZ2"/>
    <property type="match status" value="1"/>
</dbReference>
<evidence type="ECO:0000259" key="4">
    <source>
        <dbReference type="SMART" id="SM00047"/>
    </source>
</evidence>
<evidence type="ECO:0000313" key="6">
    <source>
        <dbReference type="Proteomes" id="UP000051790"/>
    </source>
</evidence>
<dbReference type="InterPro" id="IPR002901">
    <property type="entry name" value="MGlyc_endo_b_GlcNAc-like_dom"/>
</dbReference>
<dbReference type="PANTHER" id="PTHR33308:SF10">
    <property type="entry name" value="EXO-GLUCOSAMINIDASE LYTG"/>
    <property type="match status" value="1"/>
</dbReference>
<reference evidence="5 6" key="1">
    <citation type="journal article" date="2015" name="Genome Announc.">
        <title>Expanding the biotechnology potential of lactobacilli through comparative genomics of 213 strains and associated genera.</title>
        <authorList>
            <person name="Sun Z."/>
            <person name="Harris H.M."/>
            <person name="McCann A."/>
            <person name="Guo C."/>
            <person name="Argimon S."/>
            <person name="Zhang W."/>
            <person name="Yang X."/>
            <person name="Jeffery I.B."/>
            <person name="Cooney J.C."/>
            <person name="Kagawa T.F."/>
            <person name="Liu W."/>
            <person name="Song Y."/>
            <person name="Salvetti E."/>
            <person name="Wrobel A."/>
            <person name="Rasinkangas P."/>
            <person name="Parkhill J."/>
            <person name="Rea M.C."/>
            <person name="O'Sullivan O."/>
            <person name="Ritari J."/>
            <person name="Douillard F.P."/>
            <person name="Paul Ross R."/>
            <person name="Yang R."/>
            <person name="Briner A.E."/>
            <person name="Felis G.E."/>
            <person name="de Vos W.M."/>
            <person name="Barrangou R."/>
            <person name="Klaenhammer T.R."/>
            <person name="Caufield P.W."/>
            <person name="Cui Y."/>
            <person name="Zhang H."/>
            <person name="O'Toole P.W."/>
        </authorList>
    </citation>
    <scope>NUCLEOTIDE SEQUENCE [LARGE SCALE GENOMIC DNA]</scope>
    <source>
        <strain evidence="5 6">DSM 13343</strain>
    </source>
</reference>
<organism evidence="5 6">
    <name type="scientific">Lacticaseibacillus manihotivorans DSM 13343 = JCM 12514</name>
    <dbReference type="NCBI Taxonomy" id="1423769"/>
    <lineage>
        <taxon>Bacteria</taxon>
        <taxon>Bacillati</taxon>
        <taxon>Bacillota</taxon>
        <taxon>Bacilli</taxon>
        <taxon>Lactobacillales</taxon>
        <taxon>Lactobacillaceae</taxon>
        <taxon>Lacticaseibacillus</taxon>
    </lineage>
</organism>
<dbReference type="Gene3D" id="4.10.80.30">
    <property type="entry name" value="DNA polymerase, domain 6"/>
    <property type="match status" value="1"/>
</dbReference>
<accession>A0A0R1QG41</accession>
<keyword evidence="2" id="KW-0378">Hydrolase</keyword>
<dbReference type="GO" id="GO:0004040">
    <property type="term" value="F:amidase activity"/>
    <property type="evidence" value="ECO:0007669"/>
    <property type="project" value="InterPro"/>
</dbReference>
<feature type="domain" description="Mannosyl-glycoprotein endo-beta-N-acetylglucosamidase-like" evidence="4">
    <location>
        <begin position="47"/>
        <end position="208"/>
    </location>
</feature>
<comment type="similarity">
    <text evidence="1">Belongs to the glycosyl hydrolase 73 family.</text>
</comment>
<dbReference type="Proteomes" id="UP000051790">
    <property type="component" value="Unassembled WGS sequence"/>
</dbReference>
<dbReference type="OrthoDB" id="977752at2"/>
<comment type="caution">
    <text evidence="5">The sequence shown here is derived from an EMBL/GenBank/DDBJ whole genome shotgun (WGS) entry which is preliminary data.</text>
</comment>
<evidence type="ECO:0000256" key="3">
    <source>
        <dbReference type="SAM" id="Phobius"/>
    </source>
</evidence>
<dbReference type="Gene3D" id="1.10.530.10">
    <property type="match status" value="1"/>
</dbReference>
<dbReference type="RefSeq" id="WP_056964120.1">
    <property type="nucleotide sequence ID" value="NZ_AZEU01000179.1"/>
</dbReference>
<evidence type="ECO:0000256" key="2">
    <source>
        <dbReference type="ARBA" id="ARBA00022801"/>
    </source>
</evidence>
<feature type="transmembrane region" description="Helical" evidence="3">
    <location>
        <begin position="20"/>
        <end position="41"/>
    </location>
</feature>
<dbReference type="EMBL" id="AZEU01000179">
    <property type="protein sequence ID" value="KRL43814.1"/>
    <property type="molecule type" value="Genomic_DNA"/>
</dbReference>